<protein>
    <submittedName>
        <fullName evidence="2">Uncharacterized protein</fullName>
    </submittedName>
</protein>
<dbReference type="EMBL" id="SDPL01000033">
    <property type="protein sequence ID" value="RXZ50114.1"/>
    <property type="molecule type" value="Genomic_DNA"/>
</dbReference>
<dbReference type="RefSeq" id="WP_207207003.1">
    <property type="nucleotide sequence ID" value="NZ_SDPL01000033.1"/>
</dbReference>
<evidence type="ECO:0000256" key="1">
    <source>
        <dbReference type="SAM" id="MobiDB-lite"/>
    </source>
</evidence>
<reference evidence="2 3" key="1">
    <citation type="submission" date="2019-01" db="EMBL/GenBank/DDBJ databases">
        <authorList>
            <person name="Li J."/>
        </authorList>
    </citation>
    <scope>NUCLEOTIDE SEQUENCE [LARGE SCALE GENOMIC DNA]</scope>
    <source>
        <strain evidence="2 3">CGMCC 4.7180</strain>
    </source>
</reference>
<proteinExistence type="predicted"/>
<comment type="caution">
    <text evidence="2">The sequence shown here is derived from an EMBL/GenBank/DDBJ whole genome shotgun (WGS) entry which is preliminary data.</text>
</comment>
<dbReference type="Proteomes" id="UP000292881">
    <property type="component" value="Unassembled WGS sequence"/>
</dbReference>
<dbReference type="AlphaFoldDB" id="A0A4Q2JSC2"/>
<feature type="region of interest" description="Disordered" evidence="1">
    <location>
        <begin position="50"/>
        <end position="73"/>
    </location>
</feature>
<gene>
    <name evidence="2" type="ORF">ESO86_03555</name>
</gene>
<feature type="non-terminal residue" evidence="2">
    <location>
        <position position="73"/>
    </location>
</feature>
<feature type="compositionally biased region" description="Low complexity" evidence="1">
    <location>
        <begin position="53"/>
        <end position="73"/>
    </location>
</feature>
<keyword evidence="3" id="KW-1185">Reference proteome</keyword>
<accession>A0A4Q2JSC2</accession>
<evidence type="ECO:0000313" key="3">
    <source>
        <dbReference type="Proteomes" id="UP000292881"/>
    </source>
</evidence>
<sequence length="73" mass="8215">MSIDEERAQLRERVYSRAGADDPRFERLDPETGRTLLLTDSEWRLLELDRRAAAPAPTPTRAAERIPAPGRAG</sequence>
<name>A0A4Q2JSC2_9MICO</name>
<evidence type="ECO:0000313" key="2">
    <source>
        <dbReference type="EMBL" id="RXZ50114.1"/>
    </source>
</evidence>
<organism evidence="2 3">
    <name type="scientific">Agromyces binzhouensis</name>
    <dbReference type="NCBI Taxonomy" id="1817495"/>
    <lineage>
        <taxon>Bacteria</taxon>
        <taxon>Bacillati</taxon>
        <taxon>Actinomycetota</taxon>
        <taxon>Actinomycetes</taxon>
        <taxon>Micrococcales</taxon>
        <taxon>Microbacteriaceae</taxon>
        <taxon>Agromyces</taxon>
    </lineage>
</organism>